<dbReference type="KEGG" id="acr:Acry_2477"/>
<organism evidence="3 4">
    <name type="scientific">Acidiphilium cryptum (strain JF-5)</name>
    <dbReference type="NCBI Taxonomy" id="349163"/>
    <lineage>
        <taxon>Bacteria</taxon>
        <taxon>Pseudomonadati</taxon>
        <taxon>Pseudomonadota</taxon>
        <taxon>Alphaproteobacteria</taxon>
        <taxon>Acetobacterales</taxon>
        <taxon>Acidocellaceae</taxon>
        <taxon>Acidiphilium</taxon>
    </lineage>
</organism>
<dbReference type="Proteomes" id="UP000000245">
    <property type="component" value="Chromosome"/>
</dbReference>
<reference evidence="3 4" key="1">
    <citation type="submission" date="2007-05" db="EMBL/GenBank/DDBJ databases">
        <title>Complete sequence of chromosome of Acidiphilium cryptum JF-5.</title>
        <authorList>
            <consortium name="US DOE Joint Genome Institute"/>
            <person name="Copeland A."/>
            <person name="Lucas S."/>
            <person name="Lapidus A."/>
            <person name="Barry K."/>
            <person name="Detter J.C."/>
            <person name="Glavina del Rio T."/>
            <person name="Hammon N."/>
            <person name="Israni S."/>
            <person name="Dalin E."/>
            <person name="Tice H."/>
            <person name="Pitluck S."/>
            <person name="Sims D."/>
            <person name="Brettin T."/>
            <person name="Bruce D."/>
            <person name="Han C."/>
            <person name="Schmutz J."/>
            <person name="Larimer F."/>
            <person name="Land M."/>
            <person name="Hauser L."/>
            <person name="Kyrpides N."/>
            <person name="Kim E."/>
            <person name="Magnuson T."/>
            <person name="Richardson P."/>
        </authorList>
    </citation>
    <scope>NUCLEOTIDE SEQUENCE [LARGE SCALE GENOMIC DNA]</scope>
    <source>
        <strain evidence="3 4">JF-5</strain>
    </source>
</reference>
<dbReference type="EMBL" id="CP000697">
    <property type="protein sequence ID" value="ABQ31669.1"/>
    <property type="molecule type" value="Genomic_DNA"/>
</dbReference>
<dbReference type="GO" id="GO:0003908">
    <property type="term" value="F:methylated-DNA-[protein]-cysteine S-methyltransferase activity"/>
    <property type="evidence" value="ECO:0007669"/>
    <property type="project" value="InterPro"/>
</dbReference>
<dbReference type="SUPFAM" id="SSF46767">
    <property type="entry name" value="Methylated DNA-protein cysteine methyltransferase, C-terminal domain"/>
    <property type="match status" value="1"/>
</dbReference>
<evidence type="ECO:0000256" key="1">
    <source>
        <dbReference type="ARBA" id="ARBA00022763"/>
    </source>
</evidence>
<evidence type="ECO:0000313" key="4">
    <source>
        <dbReference type="Proteomes" id="UP000000245"/>
    </source>
</evidence>
<dbReference type="PANTHER" id="PTHR10815:SF5">
    <property type="entry name" value="METHYLATED-DNA--PROTEIN-CYSTEINE METHYLTRANSFERASE"/>
    <property type="match status" value="1"/>
</dbReference>
<dbReference type="InterPro" id="IPR036217">
    <property type="entry name" value="MethylDNA_cys_MeTrfase_DNAb"/>
</dbReference>
<feature type="domain" description="Methylated-DNA-[protein]-cysteine S-methyltransferase DNA binding" evidence="2">
    <location>
        <begin position="71"/>
        <end position="153"/>
    </location>
</feature>
<dbReference type="Gene3D" id="1.10.10.10">
    <property type="entry name" value="Winged helix-like DNA-binding domain superfamily/Winged helix DNA-binding domain"/>
    <property type="match status" value="1"/>
</dbReference>
<dbReference type="GO" id="GO:0006281">
    <property type="term" value="P:DNA repair"/>
    <property type="evidence" value="ECO:0007669"/>
    <property type="project" value="InterPro"/>
</dbReference>
<dbReference type="HOGENOM" id="CLU_000445_52_2_5"/>
<gene>
    <name evidence="3" type="ordered locus">Acry_2477</name>
</gene>
<dbReference type="InterPro" id="IPR036631">
    <property type="entry name" value="MGMT_N_sf"/>
</dbReference>
<evidence type="ECO:0000259" key="2">
    <source>
        <dbReference type="Pfam" id="PF01035"/>
    </source>
</evidence>
<dbReference type="eggNOG" id="COG0350">
    <property type="taxonomic scope" value="Bacteria"/>
</dbReference>
<keyword evidence="3" id="KW-0808">Transferase</keyword>
<dbReference type="Pfam" id="PF01035">
    <property type="entry name" value="DNA_binding_1"/>
    <property type="match status" value="1"/>
</dbReference>
<evidence type="ECO:0000313" key="3">
    <source>
        <dbReference type="EMBL" id="ABQ31669.1"/>
    </source>
</evidence>
<keyword evidence="3" id="KW-0489">Methyltransferase</keyword>
<dbReference type="SUPFAM" id="SSF53155">
    <property type="entry name" value="Methylated DNA-protein cysteine methyltransferase domain"/>
    <property type="match status" value="1"/>
</dbReference>
<name>A5G1D7_ACICJ</name>
<dbReference type="CDD" id="cd06445">
    <property type="entry name" value="ATase"/>
    <property type="match status" value="1"/>
</dbReference>
<dbReference type="InterPro" id="IPR014048">
    <property type="entry name" value="MethylDNA_cys_MeTrfase_DNA-bd"/>
</dbReference>
<dbReference type="RefSeq" id="WP_012040088.1">
    <property type="nucleotide sequence ID" value="NC_009484.1"/>
</dbReference>
<dbReference type="InterPro" id="IPR036388">
    <property type="entry name" value="WH-like_DNA-bd_sf"/>
</dbReference>
<protein>
    <submittedName>
        <fullName evidence="3">Methylated-DNA--protein-cysteine methyltransferase</fullName>
    </submittedName>
</protein>
<dbReference type="NCBIfam" id="TIGR00589">
    <property type="entry name" value="ogt"/>
    <property type="match status" value="1"/>
</dbReference>
<dbReference type="PANTHER" id="PTHR10815">
    <property type="entry name" value="METHYLATED-DNA--PROTEIN-CYSTEINE METHYLTRANSFERASE"/>
    <property type="match status" value="1"/>
</dbReference>
<proteinExistence type="predicted"/>
<keyword evidence="4" id="KW-1185">Reference proteome</keyword>
<dbReference type="AlphaFoldDB" id="A5G1D7"/>
<dbReference type="GO" id="GO:0032259">
    <property type="term" value="P:methylation"/>
    <property type="evidence" value="ECO:0007669"/>
    <property type="project" value="UniProtKB-KW"/>
</dbReference>
<keyword evidence="1" id="KW-0227">DNA damage</keyword>
<sequence length="163" mass="17178">MPSLSMQHPVFGGFVLHERAGAIVSIDFGGDGGAADEATPLLRRAADALARYFDGGPLAEDLALAPAGTEYQRRVWAYLRTIPRGETRTYGEVARDVGGSARAVGGANRANPIPILIPCHRVRAADGLGGYCGSSEEGWGLAMKRRLLALEGAAFSDGARRRA</sequence>
<dbReference type="STRING" id="349163.Acry_2477"/>
<accession>A5G1D7</accession>